<dbReference type="Gene3D" id="3.30.700.10">
    <property type="entry name" value="Glycoprotein, Type 4 Pilin"/>
    <property type="match status" value="1"/>
</dbReference>
<keyword evidence="1" id="KW-1133">Transmembrane helix</keyword>
<dbReference type="HOGENOM" id="CLU_098637_0_0_6"/>
<accession>A0A0A7EES6</accession>
<keyword evidence="1" id="KW-0812">Transmembrane</keyword>
<dbReference type="SUPFAM" id="SSF54523">
    <property type="entry name" value="Pili subunits"/>
    <property type="match status" value="1"/>
</dbReference>
<dbReference type="Proteomes" id="UP000030341">
    <property type="component" value="Chromosome 1"/>
</dbReference>
<dbReference type="AlphaFoldDB" id="A0A0A7EES6"/>
<keyword evidence="3" id="KW-1185">Reference proteome</keyword>
<feature type="transmembrane region" description="Helical" evidence="1">
    <location>
        <begin position="12"/>
        <end position="35"/>
    </location>
</feature>
<protein>
    <submittedName>
        <fullName evidence="2">Agglutinin biogenesis protein MshB</fullName>
    </submittedName>
</protein>
<dbReference type="NCBIfam" id="TIGR02532">
    <property type="entry name" value="IV_pilin_GFxxxE"/>
    <property type="match status" value="1"/>
</dbReference>
<dbReference type="PANTHER" id="PTHR30093:SF46">
    <property type="entry name" value="MSHA MINOR PILIN PROTEIN MSHB"/>
    <property type="match status" value="1"/>
</dbReference>
<dbReference type="KEGG" id="pseo:OM33_04730"/>
<keyword evidence="1" id="KW-0472">Membrane</keyword>
<name>A0A0A7EES6_9GAMM</name>
<dbReference type="InterPro" id="IPR045584">
    <property type="entry name" value="Pilin-like"/>
</dbReference>
<dbReference type="InterPro" id="IPR012902">
    <property type="entry name" value="N_methyl_site"/>
</dbReference>
<dbReference type="PROSITE" id="PS00409">
    <property type="entry name" value="PROKAR_NTER_METHYL"/>
    <property type="match status" value="1"/>
</dbReference>
<dbReference type="PANTHER" id="PTHR30093">
    <property type="entry name" value="GENERAL SECRETION PATHWAY PROTEIN G"/>
    <property type="match status" value="1"/>
</dbReference>
<dbReference type="Pfam" id="PF07963">
    <property type="entry name" value="N_methyl"/>
    <property type="match status" value="1"/>
</dbReference>
<dbReference type="STRING" id="1348114.OM33_04730"/>
<dbReference type="eggNOG" id="COG2165">
    <property type="taxonomic scope" value="Bacteria"/>
</dbReference>
<dbReference type="RefSeq" id="WP_038639362.1">
    <property type="nucleotide sequence ID" value="NZ_CP009888.1"/>
</dbReference>
<organism evidence="2 3">
    <name type="scientific">Pseudoalteromonas piratica</name>
    <dbReference type="NCBI Taxonomy" id="1348114"/>
    <lineage>
        <taxon>Bacteria</taxon>
        <taxon>Pseudomonadati</taxon>
        <taxon>Pseudomonadota</taxon>
        <taxon>Gammaproteobacteria</taxon>
        <taxon>Alteromonadales</taxon>
        <taxon>Pseudoalteromonadaceae</taxon>
        <taxon>Pseudoalteromonas</taxon>
    </lineage>
</organism>
<proteinExistence type="predicted"/>
<sequence length="204" mass="21430">MKSNLIKQKGFTLIELIIVVIILGLLAVTALPRFIDIQEDAERSTIEGVAGGLASAVGLVRAQWEVLGRPDNNTTTNFIDYDTTRVGIDPDVGYPTSGVDASGNEVAGTTETTAMSSAKCQAVLNSVLQSAPSNTTSTASATVEQNTYLVRFVNNGSADGASDTCLYYLVSTLDLTALPGNALDTNFRGIEYTPATGQVLVFGN</sequence>
<dbReference type="EMBL" id="CP009888">
    <property type="protein sequence ID" value="AIY64527.1"/>
    <property type="molecule type" value="Genomic_DNA"/>
</dbReference>
<evidence type="ECO:0000313" key="2">
    <source>
        <dbReference type="EMBL" id="AIY64527.1"/>
    </source>
</evidence>
<evidence type="ECO:0000256" key="1">
    <source>
        <dbReference type="SAM" id="Phobius"/>
    </source>
</evidence>
<reference evidence="2 3" key="1">
    <citation type="submission" date="2014-11" db="EMBL/GenBank/DDBJ databases">
        <title>Complete Genome Sequence of Pseudoalteromonas sp. Strain OCN003 Isolated from Kaneohe Bay, Oahu, Hawaii.</title>
        <authorList>
            <person name="Beurmann S."/>
            <person name="Videau P."/>
            <person name="Ushijima B."/>
            <person name="Smith A.M."/>
            <person name="Aeby G.S."/>
            <person name="Callahan S.M."/>
            <person name="Belcaid M."/>
        </authorList>
    </citation>
    <scope>NUCLEOTIDE SEQUENCE [LARGE SCALE GENOMIC DNA]</scope>
    <source>
        <strain evidence="2 3">OCN003</strain>
    </source>
</reference>
<dbReference type="OrthoDB" id="5815618at2"/>
<gene>
    <name evidence="2" type="ORF">OM33_04730</name>
</gene>
<evidence type="ECO:0000313" key="3">
    <source>
        <dbReference type="Proteomes" id="UP000030341"/>
    </source>
</evidence>